<dbReference type="OrthoDB" id="10264038at2759"/>
<evidence type="ECO:0000256" key="9">
    <source>
        <dbReference type="ARBA" id="ARBA00023242"/>
    </source>
</evidence>
<dbReference type="GO" id="GO:0034473">
    <property type="term" value="P:U1 snRNA 3'-end processing"/>
    <property type="evidence" value="ECO:0007669"/>
    <property type="project" value="EnsemblFungi"/>
</dbReference>
<keyword evidence="7" id="KW-0271">Exosome</keyword>
<name>A0A1E4TSY7_PACTA</name>
<sequence length="299" mass="33407">MPKGIDVSNVAKDFELESLKQGLRLDGRKLNEFRDVEINIGNSYGSVDVKLGKTRIAVRISAEIVAPFEDRPFEGLFMINTEISPMASAMFESGRQSDEEILISRLIEKAVRRSNALDLESLCIIAGEKCWSIRADIHYLDYDGNFADISCIGVLCALLHFKKPDITINEHQEIIVHPINERVPVPLSILHIPICVTFAFFNPNDVEENIKGDSNAELIVVDPTMGEELLAYGSLTLTMNKNRELVQISKAGGLSIDAMVIMDCSNLAYEIACRITDQIREAIKADDAKRAEKRLEIRL</sequence>
<dbReference type="AlphaFoldDB" id="A0A1E4TSY7"/>
<dbReference type="GO" id="GO:0000467">
    <property type="term" value="P:exonucleolytic trimming to generate mature 3'-end of 5.8S rRNA from tricistronic rRNA transcript (SSU-rRNA, 5.8S rRNA, LSU-rRNA)"/>
    <property type="evidence" value="ECO:0007669"/>
    <property type="project" value="EnsemblFungi"/>
</dbReference>
<evidence type="ECO:0000256" key="10">
    <source>
        <dbReference type="ARBA" id="ARBA00077933"/>
    </source>
</evidence>
<dbReference type="SUPFAM" id="SSF55666">
    <property type="entry name" value="Ribonuclease PH domain 2-like"/>
    <property type="match status" value="1"/>
</dbReference>
<evidence type="ECO:0000259" key="12">
    <source>
        <dbReference type="Pfam" id="PF03725"/>
    </source>
</evidence>
<gene>
    <name evidence="13" type="ORF">PACTADRAFT_50715</name>
</gene>
<dbReference type="EMBL" id="KV454015">
    <property type="protein sequence ID" value="ODV94861.1"/>
    <property type="molecule type" value="Genomic_DNA"/>
</dbReference>
<dbReference type="GO" id="GO:0034475">
    <property type="term" value="P:U4 snRNA 3'-end processing"/>
    <property type="evidence" value="ECO:0007669"/>
    <property type="project" value="EnsemblFungi"/>
</dbReference>
<dbReference type="GO" id="GO:0071038">
    <property type="term" value="P:TRAMP-dependent tRNA surveillance pathway"/>
    <property type="evidence" value="ECO:0007669"/>
    <property type="project" value="EnsemblFungi"/>
</dbReference>
<organism evidence="13 14">
    <name type="scientific">Pachysolen tannophilus NRRL Y-2460</name>
    <dbReference type="NCBI Taxonomy" id="669874"/>
    <lineage>
        <taxon>Eukaryota</taxon>
        <taxon>Fungi</taxon>
        <taxon>Dikarya</taxon>
        <taxon>Ascomycota</taxon>
        <taxon>Saccharomycotina</taxon>
        <taxon>Pichiomycetes</taxon>
        <taxon>Pachysolenaceae</taxon>
        <taxon>Pachysolen</taxon>
    </lineage>
</organism>
<dbReference type="SUPFAM" id="SSF54211">
    <property type="entry name" value="Ribosomal protein S5 domain 2-like"/>
    <property type="match status" value="1"/>
</dbReference>
<dbReference type="InterPro" id="IPR020568">
    <property type="entry name" value="Ribosomal_Su5_D2-typ_SF"/>
</dbReference>
<keyword evidence="9" id="KW-0539">Nucleus</keyword>
<feature type="domain" description="Exoribonuclease phosphorolytic" evidence="11">
    <location>
        <begin position="32"/>
        <end position="164"/>
    </location>
</feature>
<evidence type="ECO:0000256" key="2">
    <source>
        <dbReference type="ARBA" id="ARBA00004604"/>
    </source>
</evidence>
<evidence type="ECO:0000256" key="7">
    <source>
        <dbReference type="ARBA" id="ARBA00022835"/>
    </source>
</evidence>
<feature type="domain" description="Exoribonuclease phosphorolytic" evidence="12">
    <location>
        <begin position="191"/>
        <end position="270"/>
    </location>
</feature>
<reference evidence="14" key="1">
    <citation type="submission" date="2016-05" db="EMBL/GenBank/DDBJ databases">
        <title>Comparative genomics of biotechnologically important yeasts.</title>
        <authorList>
            <consortium name="DOE Joint Genome Institute"/>
            <person name="Riley R."/>
            <person name="Haridas S."/>
            <person name="Wolfe K.H."/>
            <person name="Lopes M.R."/>
            <person name="Hittinger C.T."/>
            <person name="Goker M."/>
            <person name="Salamov A."/>
            <person name="Wisecaver J."/>
            <person name="Long T.M."/>
            <person name="Aerts A.L."/>
            <person name="Barry K."/>
            <person name="Choi C."/>
            <person name="Clum A."/>
            <person name="Coughlan A.Y."/>
            <person name="Deshpande S."/>
            <person name="Douglass A.P."/>
            <person name="Hanson S.J."/>
            <person name="Klenk H.-P."/>
            <person name="Labutti K."/>
            <person name="Lapidus A."/>
            <person name="Lindquist E."/>
            <person name="Lipzen A."/>
            <person name="Meier-Kolthoff J.P."/>
            <person name="Ohm R.A."/>
            <person name="Otillar R.P."/>
            <person name="Pangilinan J."/>
            <person name="Peng Y."/>
            <person name="Rokas A."/>
            <person name="Rosa C.A."/>
            <person name="Scheuner C."/>
            <person name="Sibirny A.A."/>
            <person name="Slot J.C."/>
            <person name="Stielow J.B."/>
            <person name="Sun H."/>
            <person name="Kurtzman C.P."/>
            <person name="Blackwell M."/>
            <person name="Grigoriev I.V."/>
            <person name="Jeffries T.W."/>
        </authorList>
    </citation>
    <scope>NUCLEOTIDE SEQUENCE [LARGE SCALE GENOMIC DNA]</scope>
    <source>
        <strain evidence="14">NRRL Y-2460</strain>
    </source>
</reference>
<keyword evidence="14" id="KW-1185">Reference proteome</keyword>
<evidence type="ECO:0000256" key="5">
    <source>
        <dbReference type="ARBA" id="ARBA00022490"/>
    </source>
</evidence>
<dbReference type="InterPro" id="IPR015847">
    <property type="entry name" value="ExoRNase_PH_dom2"/>
</dbReference>
<dbReference type="InterPro" id="IPR033100">
    <property type="entry name" value="Rrp45"/>
</dbReference>
<keyword evidence="6" id="KW-0698">rRNA processing</keyword>
<evidence type="ECO:0000256" key="4">
    <source>
        <dbReference type="ARBA" id="ARBA00019572"/>
    </source>
</evidence>
<evidence type="ECO:0000313" key="14">
    <source>
        <dbReference type="Proteomes" id="UP000094236"/>
    </source>
</evidence>
<dbReference type="Pfam" id="PF03725">
    <property type="entry name" value="RNase_PH_C"/>
    <property type="match status" value="1"/>
</dbReference>
<dbReference type="GO" id="GO:0071028">
    <property type="term" value="P:nuclear mRNA surveillance"/>
    <property type="evidence" value="ECO:0007669"/>
    <property type="project" value="TreeGrafter"/>
</dbReference>
<accession>A0A1E4TSY7</accession>
<dbReference type="GO" id="GO:0035925">
    <property type="term" value="F:mRNA 3'-UTR AU-rich region binding"/>
    <property type="evidence" value="ECO:0007669"/>
    <property type="project" value="TreeGrafter"/>
</dbReference>
<keyword evidence="8" id="KW-0694">RNA-binding</keyword>
<dbReference type="PANTHER" id="PTHR11097:SF14">
    <property type="entry name" value="EXOSOME COMPLEX COMPONENT RRP45"/>
    <property type="match status" value="1"/>
</dbReference>
<dbReference type="GO" id="GO:0071035">
    <property type="term" value="P:nuclear polyadenylation-dependent rRNA catabolic process"/>
    <property type="evidence" value="ECO:0007669"/>
    <property type="project" value="EnsemblFungi"/>
</dbReference>
<dbReference type="InterPro" id="IPR036345">
    <property type="entry name" value="ExoRNase_PH_dom2_sf"/>
</dbReference>
<evidence type="ECO:0000256" key="8">
    <source>
        <dbReference type="ARBA" id="ARBA00022884"/>
    </source>
</evidence>
<dbReference type="FunFam" id="3.30.230.70:FF:000005">
    <property type="entry name" value="Exosome complex component RRP45"/>
    <property type="match status" value="1"/>
</dbReference>
<dbReference type="STRING" id="669874.A0A1E4TSY7"/>
<protein>
    <recommendedName>
        <fullName evidence="4">Exosome complex component RRP45</fullName>
    </recommendedName>
    <alternativeName>
        <fullName evidence="10">Ribosomal RNA-processing protein 45</fullName>
    </alternativeName>
</protein>
<evidence type="ECO:0000313" key="13">
    <source>
        <dbReference type="EMBL" id="ODV94861.1"/>
    </source>
</evidence>
<dbReference type="InterPro" id="IPR027408">
    <property type="entry name" value="PNPase/RNase_PH_dom_sf"/>
</dbReference>
<dbReference type="GO" id="GO:0000177">
    <property type="term" value="C:cytoplasmic exosome (RNase complex)"/>
    <property type="evidence" value="ECO:0007669"/>
    <property type="project" value="EnsemblFungi"/>
</dbReference>
<proteinExistence type="inferred from homology"/>
<keyword evidence="5" id="KW-0963">Cytoplasm</keyword>
<evidence type="ECO:0000256" key="1">
    <source>
        <dbReference type="ARBA" id="ARBA00004496"/>
    </source>
</evidence>
<dbReference type="Pfam" id="PF01138">
    <property type="entry name" value="RNase_PH"/>
    <property type="match status" value="1"/>
</dbReference>
<dbReference type="GO" id="GO:0005730">
    <property type="term" value="C:nucleolus"/>
    <property type="evidence" value="ECO:0007669"/>
    <property type="project" value="UniProtKB-SubCell"/>
</dbReference>
<comment type="subcellular location">
    <subcellularLocation>
        <location evidence="1">Cytoplasm</location>
    </subcellularLocation>
    <subcellularLocation>
        <location evidence="2">Nucleus</location>
        <location evidence="2">Nucleolus</location>
    </subcellularLocation>
</comment>
<dbReference type="PANTHER" id="PTHR11097">
    <property type="entry name" value="EXOSOME COMPLEX EXONUCLEASE RIBOSOMAL RNA PROCESSING PROTEIN"/>
    <property type="match status" value="1"/>
</dbReference>
<comment type="similarity">
    <text evidence="3">Belongs to the RNase PH family.</text>
</comment>
<dbReference type="GO" id="GO:0034476">
    <property type="term" value="P:U5 snRNA 3'-end processing"/>
    <property type="evidence" value="ECO:0007669"/>
    <property type="project" value="EnsemblFungi"/>
</dbReference>
<dbReference type="InterPro" id="IPR001247">
    <property type="entry name" value="ExoRNase_PH_dom1"/>
</dbReference>
<evidence type="ECO:0000256" key="6">
    <source>
        <dbReference type="ARBA" id="ARBA00022552"/>
    </source>
</evidence>
<evidence type="ECO:0000259" key="11">
    <source>
        <dbReference type="Pfam" id="PF01138"/>
    </source>
</evidence>
<dbReference type="CDD" id="cd11368">
    <property type="entry name" value="RNase_PH_RRP45"/>
    <property type="match status" value="1"/>
</dbReference>
<dbReference type="Gene3D" id="3.30.230.70">
    <property type="entry name" value="GHMP Kinase, N-terminal domain"/>
    <property type="match status" value="1"/>
</dbReference>
<dbReference type="Proteomes" id="UP000094236">
    <property type="component" value="Unassembled WGS sequence"/>
</dbReference>
<dbReference type="InterPro" id="IPR050590">
    <property type="entry name" value="Exosome_comp_Rrp42_subfam"/>
</dbReference>
<evidence type="ECO:0000256" key="3">
    <source>
        <dbReference type="ARBA" id="ARBA00006678"/>
    </source>
</evidence>
<dbReference type="GO" id="GO:0016075">
    <property type="term" value="P:rRNA catabolic process"/>
    <property type="evidence" value="ECO:0007669"/>
    <property type="project" value="TreeGrafter"/>
</dbReference>
<dbReference type="GO" id="GO:0000176">
    <property type="term" value="C:nuclear exosome (RNase complex)"/>
    <property type="evidence" value="ECO:0007669"/>
    <property type="project" value="EnsemblFungi"/>
</dbReference>